<evidence type="ECO:0000256" key="5">
    <source>
        <dbReference type="PROSITE-ProRule" id="PRU01240"/>
    </source>
</evidence>
<organism evidence="8 9">
    <name type="scientific">Actinophytocola xinjiangensis</name>
    <dbReference type="NCBI Taxonomy" id="485602"/>
    <lineage>
        <taxon>Bacteria</taxon>
        <taxon>Bacillati</taxon>
        <taxon>Actinomycetota</taxon>
        <taxon>Actinomycetes</taxon>
        <taxon>Pseudonocardiales</taxon>
        <taxon>Pseudonocardiaceae</taxon>
    </lineage>
</organism>
<evidence type="ECO:0000313" key="8">
    <source>
        <dbReference type="EMBL" id="OLF07822.1"/>
    </source>
</evidence>
<comment type="caution">
    <text evidence="8">The sequence shown here is derived from an EMBL/GenBank/DDBJ whole genome shotgun (WGS) entry which is preliminary data.</text>
</comment>
<dbReference type="PANTHER" id="PTHR43399">
    <property type="entry name" value="SUBTILISIN-RELATED"/>
    <property type="match status" value="1"/>
</dbReference>
<comment type="similarity">
    <text evidence="1 5">Belongs to the peptidase S8 family.</text>
</comment>
<dbReference type="InterPro" id="IPR008969">
    <property type="entry name" value="CarboxyPept-like_regulatory"/>
</dbReference>
<feature type="signal peptide" evidence="6">
    <location>
        <begin position="1"/>
        <end position="31"/>
    </location>
</feature>
<dbReference type="Gene3D" id="3.40.50.200">
    <property type="entry name" value="Peptidase S8/S53 domain"/>
    <property type="match status" value="1"/>
</dbReference>
<evidence type="ECO:0000259" key="7">
    <source>
        <dbReference type="Pfam" id="PF00082"/>
    </source>
</evidence>
<feature type="chain" id="PRO_5030612108" description="Peptidase S8/S53 domain-containing protein" evidence="6">
    <location>
        <begin position="32"/>
        <end position="1308"/>
    </location>
</feature>
<dbReference type="SUPFAM" id="SSF49464">
    <property type="entry name" value="Carboxypeptidase regulatory domain-like"/>
    <property type="match status" value="3"/>
</dbReference>
<dbReference type="InterPro" id="IPR051048">
    <property type="entry name" value="Peptidase_S8/S53_subtilisin"/>
</dbReference>
<feature type="active site" description="Charge relay system" evidence="5">
    <location>
        <position position="426"/>
    </location>
</feature>
<dbReference type="EMBL" id="MSIF01000014">
    <property type="protein sequence ID" value="OLF07822.1"/>
    <property type="molecule type" value="Genomic_DNA"/>
</dbReference>
<dbReference type="Proteomes" id="UP000185696">
    <property type="component" value="Unassembled WGS sequence"/>
</dbReference>
<evidence type="ECO:0000256" key="4">
    <source>
        <dbReference type="ARBA" id="ARBA00022825"/>
    </source>
</evidence>
<feature type="active site" description="Charge relay system" evidence="5">
    <location>
        <position position="208"/>
    </location>
</feature>
<dbReference type="InterPro" id="IPR015500">
    <property type="entry name" value="Peptidase_S8_subtilisin-rel"/>
</dbReference>
<sequence length="1308" mass="137873">MSKRTTRARQGLCTLVTVSALAVAGPGVGSAAPPATADDPAIVMAGSDKVEPALVDQFQTEGADQDFWVSFDARPDLAGAEGITDWARRGAFVVDRLRGAATEAQADAVEVLKASGVEYTSYWITNAIRVEGGDRLLAERLAADSGVDRVFAPVAYERPEPVTRELTGSRLAPGAAAVVEWGVANIHADQVWERFGVRGDGIVVGSIDSGAQLDHPSLVGAYRGYDAEAGTFDNDYNWLDVSGTSTYPKDDNGHGTHTMGTMVGDDGAANRIGVAPGAKWITANGCCPSDQALVDSAQWMLAPTKVDGSAPDPARRPHVVNNSWGTVDPSNDPFMEDILTAWSDAGIFGVWANGNSGDKGCTSSGAPGSRVLNYSTGAYDSSNAIAPFSARGPGQDGEVKPNISAPGVNVRSSLPGSQYGVLSGTSMAAPHLSGAVALAWSADPTLVGDLARTRDLLDATAVDTDDTRCGGTAEDNNVYGEGRLDALALVEATDPVEGGTITGTVTDAVGGAGVRGAVLSLTAGTLLRSVRTGDDGAYTATVAPGEYQATVSGFGFETTTVPITVTAGRTTTTDIALPAAKGFTVTGQVLDQTTGKAMTGASVRIAGTRFTATVGADGTFAVANVPGPRTYVVTVDGGRCATAPVHRSVDVAGDVALPVVRVPRKIDSAISEGWWDSPYGYSCGLEPTHWITGDTELDVPFGWGSVPVELPFAFPYFGKRYDTLHVGRHGLASFWTRGPDKTVFWGLKPFFALLDFDENSHVMTGTTGTAPNRAFTVEWRDVFLASSNLRFSFAVTLHENGDIVYAYADIDEDNLYERGAGADIRITGESPDGRATASTGLLYSNLEPSLNDDHQIRFSRPAAGSASGVVTDRTTRAPVPGATVDLYGPTGKLVRRVRTGDDGRYWFELLAGQQYRVAARKPPGYSTESSVPAKVTTDRQALTVNHVLSGGRLDVRAQRTEITPGRPATVRLTNSGATQLDWYATATPSRADAPAPWTKLANVRMGSMWTTGVEEVNGNYWVGGVTPAGGELFEVTEAGVRTGEAINLRAVMDKLGLSEQSTSSDLAWVPSRGMLCLTFDGLETYEQIVCLRPGTTDVVTLPLGFGPRVGPAGLAYDEQRDLFYVIAAHRDGGYQSRIRTIAGLDHQNPGEALNTCVVTRQVQGLGWNPTSRTLWANSVQQTGSDTADRTVLRQLDPTTCTEISDVALDPAYGLAYTGLDLDAEGNVLHTLGFGASFNKIATGDPIAPSTDWAQLSTEEGTLPARRTETLTVDLDWSTLPAEIDQFDLVLRGNGGASPKVTIPITVTR</sequence>
<dbReference type="Pfam" id="PF13620">
    <property type="entry name" value="CarboxypepD_reg"/>
    <property type="match status" value="2"/>
</dbReference>
<evidence type="ECO:0000256" key="1">
    <source>
        <dbReference type="ARBA" id="ARBA00011073"/>
    </source>
</evidence>
<dbReference type="GO" id="GO:0006508">
    <property type="term" value="P:proteolysis"/>
    <property type="evidence" value="ECO:0007669"/>
    <property type="project" value="UniProtKB-KW"/>
</dbReference>
<dbReference type="SUPFAM" id="SSF101898">
    <property type="entry name" value="NHL repeat"/>
    <property type="match status" value="1"/>
</dbReference>
<dbReference type="Pfam" id="PF00082">
    <property type="entry name" value="Peptidase_S8"/>
    <property type="match status" value="1"/>
</dbReference>
<dbReference type="PROSITE" id="PS51892">
    <property type="entry name" value="SUBTILASE"/>
    <property type="match status" value="1"/>
</dbReference>
<keyword evidence="3 5" id="KW-0378">Hydrolase</keyword>
<evidence type="ECO:0000256" key="6">
    <source>
        <dbReference type="SAM" id="SignalP"/>
    </source>
</evidence>
<gene>
    <name evidence="8" type="ORF">BLA60_26255</name>
</gene>
<dbReference type="PANTHER" id="PTHR43399:SF4">
    <property type="entry name" value="CELL WALL-ASSOCIATED PROTEASE"/>
    <property type="match status" value="1"/>
</dbReference>
<dbReference type="OrthoDB" id="5240813at2"/>
<keyword evidence="4 5" id="KW-0720">Serine protease</keyword>
<keyword evidence="2 5" id="KW-0645">Protease</keyword>
<dbReference type="PRINTS" id="PR00723">
    <property type="entry name" value="SUBTILISIN"/>
</dbReference>
<dbReference type="SUPFAM" id="SSF52743">
    <property type="entry name" value="Subtilisin-like"/>
    <property type="match status" value="1"/>
</dbReference>
<feature type="domain" description="Peptidase S8/S53" evidence="7">
    <location>
        <begin position="199"/>
        <end position="482"/>
    </location>
</feature>
<reference evidence="8 9" key="1">
    <citation type="submission" date="2016-12" db="EMBL/GenBank/DDBJ databases">
        <title>The draft genome sequence of Actinophytocola xinjiangensis.</title>
        <authorList>
            <person name="Wang W."/>
            <person name="Yuan L."/>
        </authorList>
    </citation>
    <scope>NUCLEOTIDE SEQUENCE [LARGE SCALE GENOMIC DNA]</scope>
    <source>
        <strain evidence="8 9">CGMCC 4.4663</strain>
    </source>
</reference>
<proteinExistence type="inferred from homology"/>
<accession>A0A7Z1AXK6</accession>
<keyword evidence="9" id="KW-1185">Reference proteome</keyword>
<keyword evidence="6" id="KW-0732">Signal</keyword>
<dbReference type="Gene3D" id="2.60.40.1120">
    <property type="entry name" value="Carboxypeptidase-like, regulatory domain"/>
    <property type="match status" value="3"/>
</dbReference>
<evidence type="ECO:0000256" key="3">
    <source>
        <dbReference type="ARBA" id="ARBA00022801"/>
    </source>
</evidence>
<dbReference type="GO" id="GO:0004252">
    <property type="term" value="F:serine-type endopeptidase activity"/>
    <property type="evidence" value="ECO:0007669"/>
    <property type="project" value="UniProtKB-UniRule"/>
</dbReference>
<dbReference type="RefSeq" id="WP_075135662.1">
    <property type="nucleotide sequence ID" value="NZ_MSIF01000014.1"/>
</dbReference>
<evidence type="ECO:0000313" key="9">
    <source>
        <dbReference type="Proteomes" id="UP000185696"/>
    </source>
</evidence>
<dbReference type="InterPro" id="IPR000209">
    <property type="entry name" value="Peptidase_S8/S53_dom"/>
</dbReference>
<evidence type="ECO:0000256" key="2">
    <source>
        <dbReference type="ARBA" id="ARBA00022670"/>
    </source>
</evidence>
<name>A0A7Z1AXK6_9PSEU</name>
<feature type="active site" description="Charge relay system" evidence="5">
    <location>
        <position position="254"/>
    </location>
</feature>
<protein>
    <recommendedName>
        <fullName evidence="7">Peptidase S8/S53 domain-containing protein</fullName>
    </recommendedName>
</protein>
<dbReference type="InterPro" id="IPR036852">
    <property type="entry name" value="Peptidase_S8/S53_dom_sf"/>
</dbReference>